<dbReference type="SUPFAM" id="SSF56399">
    <property type="entry name" value="ADP-ribosylation"/>
    <property type="match status" value="1"/>
</dbReference>
<organism evidence="2 3">
    <name type="scientific">Pholiota conissans</name>
    <dbReference type="NCBI Taxonomy" id="109636"/>
    <lineage>
        <taxon>Eukaryota</taxon>
        <taxon>Fungi</taxon>
        <taxon>Dikarya</taxon>
        <taxon>Basidiomycota</taxon>
        <taxon>Agaricomycotina</taxon>
        <taxon>Agaricomycetes</taxon>
        <taxon>Agaricomycetidae</taxon>
        <taxon>Agaricales</taxon>
        <taxon>Agaricineae</taxon>
        <taxon>Strophariaceae</taxon>
        <taxon>Pholiota</taxon>
    </lineage>
</organism>
<accession>A0A9P5YMS9</accession>
<comment type="caution">
    <text evidence="2">The sequence shown here is derived from an EMBL/GenBank/DDBJ whole genome shotgun (WGS) entry which is preliminary data.</text>
</comment>
<evidence type="ECO:0000313" key="2">
    <source>
        <dbReference type="EMBL" id="KAF9471480.1"/>
    </source>
</evidence>
<dbReference type="Gene3D" id="3.90.228.10">
    <property type="match status" value="1"/>
</dbReference>
<feature type="non-terminal residue" evidence="2">
    <location>
        <position position="1"/>
    </location>
</feature>
<dbReference type="Proteomes" id="UP000807469">
    <property type="component" value="Unassembled WGS sequence"/>
</dbReference>
<feature type="domain" description="PARP catalytic" evidence="1">
    <location>
        <begin position="90"/>
        <end position="226"/>
    </location>
</feature>
<name>A0A9P5YMS9_9AGAR</name>
<protein>
    <submittedName>
        <fullName evidence="2">ADP-ribosylation</fullName>
    </submittedName>
</protein>
<proteinExistence type="predicted"/>
<keyword evidence="3" id="KW-1185">Reference proteome</keyword>
<dbReference type="AlphaFoldDB" id="A0A9P5YMS9"/>
<evidence type="ECO:0000259" key="1">
    <source>
        <dbReference type="Pfam" id="PF00644"/>
    </source>
</evidence>
<dbReference type="OrthoDB" id="9514740at2759"/>
<sequence>VTCGIECREKLCREGPPNHQMCNYCHRKPKRPSSNQCSGLCEENAKTACLLCKSQPKFRRTYLCGKPCQKIIARWSPYLILEAPRGHVTYNMVEQRFIENWKYSGTASRPPIRKIYKIIMAKAFFEQYQEYMKRVGNEQHAYHGTTKAPQCTLGTLQNAQLCSNNLCSLCSILRTSFKASYAKSYTAFGAGIYTSTASNKAYNYTESGRGAMIVSTVALGKVFNVSAFAEVKSCPVGFNSIVFDRGINGSLNETVVYDDDAIRPVYLIFF</sequence>
<reference evidence="2" key="1">
    <citation type="submission" date="2020-11" db="EMBL/GenBank/DDBJ databases">
        <authorList>
            <consortium name="DOE Joint Genome Institute"/>
            <person name="Ahrendt S."/>
            <person name="Riley R."/>
            <person name="Andreopoulos W."/>
            <person name="Labutti K."/>
            <person name="Pangilinan J."/>
            <person name="Ruiz-Duenas F.J."/>
            <person name="Barrasa J.M."/>
            <person name="Sanchez-Garcia M."/>
            <person name="Camarero S."/>
            <person name="Miyauchi S."/>
            <person name="Serrano A."/>
            <person name="Linde D."/>
            <person name="Babiker R."/>
            <person name="Drula E."/>
            <person name="Ayuso-Fernandez I."/>
            <person name="Pacheco R."/>
            <person name="Padilla G."/>
            <person name="Ferreira P."/>
            <person name="Barriuso J."/>
            <person name="Kellner H."/>
            <person name="Castanera R."/>
            <person name="Alfaro M."/>
            <person name="Ramirez L."/>
            <person name="Pisabarro A.G."/>
            <person name="Kuo A."/>
            <person name="Tritt A."/>
            <person name="Lipzen A."/>
            <person name="He G."/>
            <person name="Yan M."/>
            <person name="Ng V."/>
            <person name="Cullen D."/>
            <person name="Martin F."/>
            <person name="Rosso M.-N."/>
            <person name="Henrissat B."/>
            <person name="Hibbett D."/>
            <person name="Martinez A.T."/>
            <person name="Grigoriev I.V."/>
        </authorList>
    </citation>
    <scope>NUCLEOTIDE SEQUENCE</scope>
    <source>
        <strain evidence="2">CIRM-BRFM 674</strain>
    </source>
</reference>
<dbReference type="Pfam" id="PF00644">
    <property type="entry name" value="PARP"/>
    <property type="match status" value="1"/>
</dbReference>
<evidence type="ECO:0000313" key="3">
    <source>
        <dbReference type="Proteomes" id="UP000807469"/>
    </source>
</evidence>
<dbReference type="EMBL" id="MU155679">
    <property type="protein sequence ID" value="KAF9471480.1"/>
    <property type="molecule type" value="Genomic_DNA"/>
</dbReference>
<gene>
    <name evidence="2" type="ORF">BDN70DRAFT_819947</name>
</gene>
<dbReference type="InterPro" id="IPR012317">
    <property type="entry name" value="Poly(ADP-ribose)pol_cat_dom"/>
</dbReference>
<dbReference type="GO" id="GO:0003950">
    <property type="term" value="F:NAD+ poly-ADP-ribosyltransferase activity"/>
    <property type="evidence" value="ECO:0007669"/>
    <property type="project" value="InterPro"/>
</dbReference>